<dbReference type="Gene3D" id="3.40.50.720">
    <property type="entry name" value="NAD(P)-binding Rossmann-like Domain"/>
    <property type="match status" value="1"/>
</dbReference>
<gene>
    <name evidence="6" type="ORF">IF1G_05650</name>
</gene>
<protein>
    <submittedName>
        <fullName evidence="6">6-phosphogluconate dehydrogenase family protein</fullName>
    </submittedName>
</protein>
<dbReference type="AlphaFoldDB" id="A0A545VZ28"/>
<evidence type="ECO:0000259" key="5">
    <source>
        <dbReference type="Pfam" id="PF03446"/>
    </source>
</evidence>
<dbReference type="GO" id="GO:0050661">
    <property type="term" value="F:NADP binding"/>
    <property type="evidence" value="ECO:0007669"/>
    <property type="project" value="InterPro"/>
</dbReference>
<dbReference type="InterPro" id="IPR008927">
    <property type="entry name" value="6-PGluconate_DH-like_C_sf"/>
</dbReference>
<dbReference type="STRING" id="43265.A0A545VZ28"/>
<dbReference type="Gene3D" id="1.10.1040.10">
    <property type="entry name" value="N-(1-d-carboxylethyl)-l-norvaline Dehydrogenase, domain 2"/>
    <property type="match status" value="1"/>
</dbReference>
<proteinExistence type="inferred from homology"/>
<dbReference type="PANTHER" id="PTHR43580:SF3">
    <property type="entry name" value="6-PHOSPHOGLUCONATE DEHYDROGENASE FAMILY PROTEIN (AFU_ORTHOLOGUE AFUA_2G11600)"/>
    <property type="match status" value="1"/>
</dbReference>
<organism evidence="6 7">
    <name type="scientific">Cordyceps javanica</name>
    <dbReference type="NCBI Taxonomy" id="43265"/>
    <lineage>
        <taxon>Eukaryota</taxon>
        <taxon>Fungi</taxon>
        <taxon>Dikarya</taxon>
        <taxon>Ascomycota</taxon>
        <taxon>Pezizomycotina</taxon>
        <taxon>Sordariomycetes</taxon>
        <taxon>Hypocreomycetidae</taxon>
        <taxon>Hypocreales</taxon>
        <taxon>Cordycipitaceae</taxon>
        <taxon>Cordyceps</taxon>
    </lineage>
</organism>
<dbReference type="InterPro" id="IPR015815">
    <property type="entry name" value="HIBADH-related"/>
</dbReference>
<keyword evidence="2" id="KW-0560">Oxidoreductase</keyword>
<dbReference type="Proteomes" id="UP000315783">
    <property type="component" value="Unassembled WGS sequence"/>
</dbReference>
<dbReference type="Pfam" id="PF03446">
    <property type="entry name" value="NAD_binding_2"/>
    <property type="match status" value="1"/>
</dbReference>
<dbReference type="InterPro" id="IPR006115">
    <property type="entry name" value="6PGDH_NADP-bd"/>
</dbReference>
<sequence length="333" mass="35236">MSSFPSAAVLGLCSLIFAILVAPTFYFEMPRIAWIGLGSIGEAISKNLAQHAALEEPVLVWNRTVEKAERLAAAANGKMEAAPSLADAVSRADIVCLCLADDRAVGEVVDGAAAEAPVSGTLFVDLSTVHPDTSQAQADKLEKLGATYIACPVFGGVALAIQRQITIVLAGPSDAIDRFEPFTKDVICKDTIKLANQPLREAGMLKLVGNFVRFSAIEVLCEASVLSEKIGLPEETLAKFVEAMVPGPSAGQLATLHAGEYNNLATSLAPISMALKENSYLNDLAGRSGAKLRTLDTVTAHAERVNEMRGPDAKLLAIYGSIREENGLPFDKN</sequence>
<evidence type="ECO:0000313" key="6">
    <source>
        <dbReference type="EMBL" id="TQV95821.1"/>
    </source>
</evidence>
<dbReference type="GO" id="GO:0016491">
    <property type="term" value="F:oxidoreductase activity"/>
    <property type="evidence" value="ECO:0007669"/>
    <property type="project" value="UniProtKB-KW"/>
</dbReference>
<feature type="domain" description="6-phosphogluconate dehydrogenase NADP-binding" evidence="5">
    <location>
        <begin position="31"/>
        <end position="183"/>
    </location>
</feature>
<feature type="transmembrane region" description="Helical" evidence="4">
    <location>
        <begin position="6"/>
        <end position="27"/>
    </location>
</feature>
<dbReference type="InterPro" id="IPR013328">
    <property type="entry name" value="6PGD_dom2"/>
</dbReference>
<keyword evidence="4" id="KW-1133">Transmembrane helix</keyword>
<evidence type="ECO:0000256" key="3">
    <source>
        <dbReference type="PIRSR" id="PIRSR000103-1"/>
    </source>
</evidence>
<evidence type="ECO:0000256" key="1">
    <source>
        <dbReference type="ARBA" id="ARBA00007598"/>
    </source>
</evidence>
<dbReference type="SUPFAM" id="SSF48179">
    <property type="entry name" value="6-phosphogluconate dehydrogenase C-terminal domain-like"/>
    <property type="match status" value="1"/>
</dbReference>
<dbReference type="EMBL" id="SPUK01000007">
    <property type="protein sequence ID" value="TQV95821.1"/>
    <property type="molecule type" value="Genomic_DNA"/>
</dbReference>
<accession>A0A545VZ28</accession>
<dbReference type="PIRSF" id="PIRSF000103">
    <property type="entry name" value="HIBADH"/>
    <property type="match status" value="1"/>
</dbReference>
<evidence type="ECO:0000256" key="4">
    <source>
        <dbReference type="SAM" id="Phobius"/>
    </source>
</evidence>
<dbReference type="OrthoDB" id="435038at2759"/>
<name>A0A545VZ28_9HYPO</name>
<dbReference type="SUPFAM" id="SSF51735">
    <property type="entry name" value="NAD(P)-binding Rossmann-fold domains"/>
    <property type="match status" value="1"/>
</dbReference>
<comment type="similarity">
    <text evidence="1">Belongs to the HIBADH-related family. NP60 subfamily.</text>
</comment>
<keyword evidence="4" id="KW-0812">Transmembrane</keyword>
<dbReference type="InterPro" id="IPR051265">
    <property type="entry name" value="HIBADH-related_NP60_sf"/>
</dbReference>
<dbReference type="PANTHER" id="PTHR43580">
    <property type="entry name" value="OXIDOREDUCTASE GLYR1-RELATED"/>
    <property type="match status" value="1"/>
</dbReference>
<dbReference type="InterPro" id="IPR036291">
    <property type="entry name" value="NAD(P)-bd_dom_sf"/>
</dbReference>
<keyword evidence="7" id="KW-1185">Reference proteome</keyword>
<comment type="caution">
    <text evidence="6">The sequence shown here is derived from an EMBL/GenBank/DDBJ whole genome shotgun (WGS) entry which is preliminary data.</text>
</comment>
<keyword evidence="4" id="KW-0472">Membrane</keyword>
<evidence type="ECO:0000256" key="2">
    <source>
        <dbReference type="ARBA" id="ARBA00023002"/>
    </source>
</evidence>
<feature type="active site" evidence="3">
    <location>
        <position position="206"/>
    </location>
</feature>
<reference evidence="6 7" key="1">
    <citation type="journal article" date="2019" name="Appl. Microbiol. Biotechnol.">
        <title>Genome sequence of Isaria javanica and comparative genome analysis insights into family S53 peptidase evolution in fungal entomopathogens.</title>
        <authorList>
            <person name="Lin R."/>
            <person name="Zhang X."/>
            <person name="Xin B."/>
            <person name="Zou M."/>
            <person name="Gao Y."/>
            <person name="Qin F."/>
            <person name="Hu Q."/>
            <person name="Xie B."/>
            <person name="Cheng X."/>
        </authorList>
    </citation>
    <scope>NUCLEOTIDE SEQUENCE [LARGE SCALE GENOMIC DNA]</scope>
    <source>
        <strain evidence="6 7">IJ1G</strain>
    </source>
</reference>
<evidence type="ECO:0000313" key="7">
    <source>
        <dbReference type="Proteomes" id="UP000315783"/>
    </source>
</evidence>